<dbReference type="GeneID" id="27316298"/>
<dbReference type="VEuPathDB" id="FungiDB:PV09_08325"/>
<dbReference type="InParanoid" id="A0A0D2ALZ6"/>
<feature type="region of interest" description="Disordered" evidence="1">
    <location>
        <begin position="80"/>
        <end position="101"/>
    </location>
</feature>
<sequence length="285" mass="31170">MPPPHRAQLALERKVIKRVRVGWSTSRRMAKVWVPGQARPMALPARGLGLVRLDPAAPQRPLFARNQLRSVAPDRKLVAVRRQDSRNASTASQQQQPVERTLASDVLRGGSWSSVKPAYLASPALPGEEQERPRNPAPLPMSAAVVHPPRRRGSRDPRRRKTQPAAIGPVTATSGQQEASQEPPTLPGNFPRKKTVKEATTAPTTTPRTSFRTGHTTLPLCFAVLCPPEAAVLAYDDTPSFQPRLSNCRCRPRVKRAAHCLSSLTSAALNAYRKVGTKSESVPPR</sequence>
<protein>
    <submittedName>
        <fullName evidence="2">Uncharacterized protein</fullName>
    </submittedName>
</protein>
<feature type="region of interest" description="Disordered" evidence="1">
    <location>
        <begin position="124"/>
        <end position="211"/>
    </location>
</feature>
<dbReference type="RefSeq" id="XP_016210018.1">
    <property type="nucleotide sequence ID" value="XM_016362201.1"/>
</dbReference>
<name>A0A0D2ALZ6_9PEZI</name>
<dbReference type="Proteomes" id="UP000053259">
    <property type="component" value="Unassembled WGS sequence"/>
</dbReference>
<proteinExistence type="predicted"/>
<feature type="compositionally biased region" description="Basic residues" evidence="1">
    <location>
        <begin position="148"/>
        <end position="162"/>
    </location>
</feature>
<reference evidence="2 3" key="1">
    <citation type="submission" date="2015-01" db="EMBL/GenBank/DDBJ databases">
        <title>The Genome Sequence of Ochroconis gallopava CBS43764.</title>
        <authorList>
            <consortium name="The Broad Institute Genomics Platform"/>
            <person name="Cuomo C."/>
            <person name="de Hoog S."/>
            <person name="Gorbushina A."/>
            <person name="Stielow B."/>
            <person name="Teixiera M."/>
            <person name="Abouelleil A."/>
            <person name="Chapman S.B."/>
            <person name="Priest M."/>
            <person name="Young S.K."/>
            <person name="Wortman J."/>
            <person name="Nusbaum C."/>
            <person name="Birren B."/>
        </authorList>
    </citation>
    <scope>NUCLEOTIDE SEQUENCE [LARGE SCALE GENOMIC DNA]</scope>
    <source>
        <strain evidence="2 3">CBS 43764</strain>
    </source>
</reference>
<keyword evidence="3" id="KW-1185">Reference proteome</keyword>
<accession>A0A0D2ALZ6</accession>
<gene>
    <name evidence="2" type="ORF">PV09_08325</name>
</gene>
<evidence type="ECO:0000313" key="3">
    <source>
        <dbReference type="Proteomes" id="UP000053259"/>
    </source>
</evidence>
<evidence type="ECO:0000256" key="1">
    <source>
        <dbReference type="SAM" id="MobiDB-lite"/>
    </source>
</evidence>
<dbReference type="HOGENOM" id="CLU_977282_0_0_1"/>
<organism evidence="2 3">
    <name type="scientific">Verruconis gallopava</name>
    <dbReference type="NCBI Taxonomy" id="253628"/>
    <lineage>
        <taxon>Eukaryota</taxon>
        <taxon>Fungi</taxon>
        <taxon>Dikarya</taxon>
        <taxon>Ascomycota</taxon>
        <taxon>Pezizomycotina</taxon>
        <taxon>Dothideomycetes</taxon>
        <taxon>Pleosporomycetidae</taxon>
        <taxon>Venturiales</taxon>
        <taxon>Sympoventuriaceae</taxon>
        <taxon>Verruconis</taxon>
    </lineage>
</organism>
<dbReference type="AlphaFoldDB" id="A0A0D2ALZ6"/>
<feature type="compositionally biased region" description="Low complexity" evidence="1">
    <location>
        <begin position="198"/>
        <end position="211"/>
    </location>
</feature>
<evidence type="ECO:0000313" key="2">
    <source>
        <dbReference type="EMBL" id="KIW00149.1"/>
    </source>
</evidence>
<feature type="compositionally biased region" description="Polar residues" evidence="1">
    <location>
        <begin position="171"/>
        <end position="183"/>
    </location>
</feature>
<feature type="compositionally biased region" description="Polar residues" evidence="1">
    <location>
        <begin position="86"/>
        <end position="98"/>
    </location>
</feature>
<dbReference type="EMBL" id="KN847567">
    <property type="protein sequence ID" value="KIW00149.1"/>
    <property type="molecule type" value="Genomic_DNA"/>
</dbReference>